<feature type="transmembrane region" description="Helical" evidence="7">
    <location>
        <begin position="365"/>
        <end position="385"/>
    </location>
</feature>
<evidence type="ECO:0000256" key="7">
    <source>
        <dbReference type="HAMAP-Rule" id="MF_01844"/>
    </source>
</evidence>
<comment type="similarity">
    <text evidence="7">Belongs to the NhaA Na(+)/H(+) (TC 2.A.33) antiporter family.</text>
</comment>
<dbReference type="PANTHER" id="PTHR30341:SF0">
    <property type="entry name" value="NA(+)_H(+) ANTIPORTER NHAA"/>
    <property type="match status" value="1"/>
</dbReference>
<evidence type="ECO:0000256" key="2">
    <source>
        <dbReference type="ARBA" id="ARBA00022475"/>
    </source>
</evidence>
<keyword evidence="5 7" id="KW-0472">Membrane</keyword>
<gene>
    <name evidence="7 9" type="primary">nhaA</name>
    <name evidence="8" type="ORF">IRZ65_18055</name>
    <name evidence="9" type="ORF">NCTC11842_04123</name>
</gene>
<feature type="transmembrane region" description="Helical" evidence="7">
    <location>
        <begin position="27"/>
        <end position="50"/>
    </location>
</feature>
<keyword evidence="7" id="KW-0813">Transport</keyword>
<keyword evidence="7" id="KW-0406">Ion transport</keyword>
<feature type="transmembrane region" description="Helical" evidence="7">
    <location>
        <begin position="229"/>
        <end position="246"/>
    </location>
</feature>
<dbReference type="Proteomes" id="UP000250443">
    <property type="component" value="Unassembled WGS sequence"/>
</dbReference>
<evidence type="ECO:0000256" key="5">
    <source>
        <dbReference type="ARBA" id="ARBA00023136"/>
    </source>
</evidence>
<dbReference type="NCBIfam" id="TIGR00773">
    <property type="entry name" value="NhaA"/>
    <property type="match status" value="1"/>
</dbReference>
<feature type="transmembrane region" description="Helical" evidence="7">
    <location>
        <begin position="291"/>
        <end position="319"/>
    </location>
</feature>
<feature type="transmembrane region" description="Helical" evidence="7">
    <location>
        <begin position="56"/>
        <end position="78"/>
    </location>
</feature>
<accession>A0A2X2CUF2</accession>
<dbReference type="Pfam" id="PF06965">
    <property type="entry name" value="Na_H_antiport_1"/>
    <property type="match status" value="1"/>
</dbReference>
<dbReference type="AlphaFoldDB" id="A0A2X2CUF2"/>
<keyword evidence="11" id="KW-1185">Reference proteome</keyword>
<dbReference type="GO" id="GO:0015385">
    <property type="term" value="F:sodium:proton antiporter activity"/>
    <property type="evidence" value="ECO:0007669"/>
    <property type="project" value="UniProtKB-UniRule"/>
</dbReference>
<dbReference type="EMBL" id="UAUF01000014">
    <property type="protein sequence ID" value="SPZ11867.1"/>
    <property type="molecule type" value="Genomic_DNA"/>
</dbReference>
<feature type="transmembrane region" description="Helical" evidence="7">
    <location>
        <begin position="98"/>
        <end position="117"/>
    </location>
</feature>
<comment type="catalytic activity">
    <reaction evidence="7">
        <text>Na(+)(in) + 2 H(+)(out) = Na(+)(out) + 2 H(+)(in)</text>
        <dbReference type="Rhea" id="RHEA:29251"/>
        <dbReference type="ChEBI" id="CHEBI:15378"/>
        <dbReference type="ChEBI" id="CHEBI:29101"/>
    </reaction>
</comment>
<evidence type="ECO:0000313" key="8">
    <source>
        <dbReference type="EMBL" id="MBF8642585.1"/>
    </source>
</evidence>
<feature type="transmembrane region" description="Helical" evidence="7">
    <location>
        <begin position="157"/>
        <end position="178"/>
    </location>
</feature>
<dbReference type="InterPro" id="IPR004670">
    <property type="entry name" value="NhaA"/>
</dbReference>
<proteinExistence type="inferred from homology"/>
<feature type="transmembrane region" description="Helical" evidence="7">
    <location>
        <begin position="184"/>
        <end position="201"/>
    </location>
</feature>
<keyword evidence="4 7" id="KW-1133">Transmembrane helix</keyword>
<keyword evidence="7" id="KW-0050">Antiport</keyword>
<sequence>MQDNKIRGSNGLQAFYRAFLTSEASGGLLLMAVAAIALIVANSPLASVYFSTLERYVLGMSVLHWINDALMAVFFLLVGLEIKREMLVGQLSTWGRRALPGLAALGGAVVPAVIYAALNHDDAHLLQGWAIPTATDIAFALGVLSLLGSRIPVSLKIFLTALAILDDLFAVCIIAVFYTADLSLPMLGLAGLTLLVLIAMNKLGVTRILPYLLVGIVLWFFVFKSGVHATLAGVALALTIPLRTGSKHPPLERLEHTLHPYTAFLVIPIFGFANAGVSFNGVSLASVMGSVPLGIALGLLVGKQVGVFSFAWLSIRLGLAELPEHATWKQLYGIGLLCGIGFTMSLFIGLLAFPNSPELVDAVKIGVLLGSITSGCLGALMLIAVGKKKNA</sequence>
<dbReference type="NCBIfam" id="NF007112">
    <property type="entry name" value="PRK09561.1"/>
    <property type="match status" value="1"/>
</dbReference>
<evidence type="ECO:0000313" key="10">
    <source>
        <dbReference type="Proteomes" id="UP000250443"/>
    </source>
</evidence>
<dbReference type="GO" id="GO:0005886">
    <property type="term" value="C:plasma membrane"/>
    <property type="evidence" value="ECO:0007669"/>
    <property type="project" value="UniProtKB-SubCell"/>
</dbReference>
<dbReference type="PANTHER" id="PTHR30341">
    <property type="entry name" value="SODIUM ION/PROTON ANTIPORTER NHAA-RELATED"/>
    <property type="match status" value="1"/>
</dbReference>
<keyword evidence="3 7" id="KW-0812">Transmembrane</keyword>
<keyword evidence="7" id="KW-0915">Sodium</keyword>
<reference evidence="8 11" key="2">
    <citation type="submission" date="2020-10" db="EMBL/GenBank/DDBJ databases">
        <title>Genome sequences of Pseudomonas isolates.</title>
        <authorList>
            <person name="Wessels L."/>
            <person name="Reich F."/>
            <person name="Hammerl J."/>
        </authorList>
    </citation>
    <scope>NUCLEOTIDE SEQUENCE [LARGE SCALE GENOMIC DNA]</scope>
    <source>
        <strain evidence="8 11">20-MO00624-0</strain>
    </source>
</reference>
<dbReference type="Proteomes" id="UP000626180">
    <property type="component" value="Unassembled WGS sequence"/>
</dbReference>
<protein>
    <recommendedName>
        <fullName evidence="7">Na(+)/H(+) antiporter NhaA</fullName>
    </recommendedName>
    <alternativeName>
        <fullName evidence="7">Sodium/proton antiporter NhaA</fullName>
    </alternativeName>
</protein>
<evidence type="ECO:0000256" key="3">
    <source>
        <dbReference type="ARBA" id="ARBA00022692"/>
    </source>
</evidence>
<dbReference type="RefSeq" id="WP_010795877.1">
    <property type="nucleotide sequence ID" value="NZ_CP053063.1"/>
</dbReference>
<comment type="subcellular location">
    <subcellularLocation>
        <location evidence="1">Cell inner membrane</location>
        <topology evidence="1">Multi-pass membrane protein</topology>
    </subcellularLocation>
    <subcellularLocation>
        <location evidence="7">Cell membrane</location>
        <topology evidence="7">Multi-pass membrane protein</topology>
    </subcellularLocation>
</comment>
<keyword evidence="6 7" id="KW-0739">Sodium transport</keyword>
<dbReference type="HAMAP" id="MF_01844">
    <property type="entry name" value="NhaA"/>
    <property type="match status" value="1"/>
</dbReference>
<dbReference type="EMBL" id="JADMCD010000010">
    <property type="protein sequence ID" value="MBF8642585.1"/>
    <property type="molecule type" value="Genomic_DNA"/>
</dbReference>
<feature type="transmembrane region" description="Helical" evidence="7">
    <location>
        <begin position="258"/>
        <end position="279"/>
    </location>
</feature>
<comment type="function">
    <text evidence="7">Na(+)/H(+) antiporter that extrudes sodium in exchange for external protons.</text>
</comment>
<feature type="transmembrane region" description="Helical" evidence="7">
    <location>
        <begin position="129"/>
        <end position="148"/>
    </location>
</feature>
<evidence type="ECO:0000313" key="11">
    <source>
        <dbReference type="Proteomes" id="UP000626180"/>
    </source>
</evidence>
<evidence type="ECO:0000256" key="4">
    <source>
        <dbReference type="ARBA" id="ARBA00022989"/>
    </source>
</evidence>
<dbReference type="NCBIfam" id="NF007111">
    <property type="entry name" value="PRK09560.1"/>
    <property type="match status" value="1"/>
</dbReference>
<evidence type="ECO:0000313" key="9">
    <source>
        <dbReference type="EMBL" id="SPZ11867.1"/>
    </source>
</evidence>
<dbReference type="GO" id="GO:0006885">
    <property type="term" value="P:regulation of pH"/>
    <property type="evidence" value="ECO:0007669"/>
    <property type="project" value="UniProtKB-UniRule"/>
</dbReference>
<evidence type="ECO:0000256" key="1">
    <source>
        <dbReference type="ARBA" id="ARBA00004429"/>
    </source>
</evidence>
<name>A0A2X2CUF2_PSELU</name>
<feature type="transmembrane region" description="Helical" evidence="7">
    <location>
        <begin position="331"/>
        <end position="353"/>
    </location>
</feature>
<dbReference type="Gene3D" id="1.20.1530.10">
    <property type="entry name" value="Na+/H+ antiporter like domain"/>
    <property type="match status" value="1"/>
</dbReference>
<keyword evidence="2 7" id="KW-1003">Cell membrane</keyword>
<organism evidence="9 10">
    <name type="scientific">Pseudomonas luteola</name>
    <dbReference type="NCBI Taxonomy" id="47886"/>
    <lineage>
        <taxon>Bacteria</taxon>
        <taxon>Pseudomonadati</taxon>
        <taxon>Pseudomonadota</taxon>
        <taxon>Gammaproteobacteria</taxon>
        <taxon>Pseudomonadales</taxon>
        <taxon>Pseudomonadaceae</taxon>
        <taxon>Pseudomonas</taxon>
    </lineage>
</organism>
<evidence type="ECO:0000256" key="6">
    <source>
        <dbReference type="ARBA" id="ARBA00023201"/>
    </source>
</evidence>
<reference evidence="9 10" key="1">
    <citation type="submission" date="2018-06" db="EMBL/GenBank/DDBJ databases">
        <authorList>
            <consortium name="Pathogen Informatics"/>
            <person name="Doyle S."/>
        </authorList>
    </citation>
    <scope>NUCLEOTIDE SEQUENCE [LARGE SCALE GENOMIC DNA]</scope>
    <source>
        <strain evidence="9 10">NCTC11842</strain>
    </source>
</reference>
<dbReference type="InterPro" id="IPR023171">
    <property type="entry name" value="Na/H_antiporter_dom_sf"/>
</dbReference>